<name>A0ABW2QPT5_9BURK</name>
<organism evidence="1 2">
    <name type="scientific">Hydrogenophaga atypica</name>
    <dbReference type="NCBI Taxonomy" id="249409"/>
    <lineage>
        <taxon>Bacteria</taxon>
        <taxon>Pseudomonadati</taxon>
        <taxon>Pseudomonadota</taxon>
        <taxon>Betaproteobacteria</taxon>
        <taxon>Burkholderiales</taxon>
        <taxon>Comamonadaceae</taxon>
        <taxon>Hydrogenophaga</taxon>
    </lineage>
</organism>
<sequence>MLKNRVDPWGALNAVPDRGTLMGNRGILHNENNEVIRPWTHKGWVTCLLSYKSIRRPKPFSAGNYSELFFLDEATAFAAGHRPCTTCQRERSKQFKEAWIRANVGTAGAGQHIAMSEIDKVLHNERAQRGGGKRSYAATLSELPLGTMFSIDSAAYLVGRSGYHRWSFSGYGEPEKLADDATVSVLTPASIVSAFSAGFVPAALVTSGQHSHT</sequence>
<dbReference type="EMBL" id="JBHTCA010000006">
    <property type="protein sequence ID" value="MFC7409470.1"/>
    <property type="molecule type" value="Genomic_DNA"/>
</dbReference>
<evidence type="ECO:0000313" key="1">
    <source>
        <dbReference type="EMBL" id="MFC7409470.1"/>
    </source>
</evidence>
<evidence type="ECO:0008006" key="3">
    <source>
        <dbReference type="Google" id="ProtNLM"/>
    </source>
</evidence>
<proteinExistence type="predicted"/>
<dbReference type="Proteomes" id="UP001596501">
    <property type="component" value="Unassembled WGS sequence"/>
</dbReference>
<reference evidence="2" key="1">
    <citation type="journal article" date="2019" name="Int. J. Syst. Evol. Microbiol.">
        <title>The Global Catalogue of Microorganisms (GCM) 10K type strain sequencing project: providing services to taxonomists for standard genome sequencing and annotation.</title>
        <authorList>
            <consortium name="The Broad Institute Genomics Platform"/>
            <consortium name="The Broad Institute Genome Sequencing Center for Infectious Disease"/>
            <person name="Wu L."/>
            <person name="Ma J."/>
        </authorList>
    </citation>
    <scope>NUCLEOTIDE SEQUENCE [LARGE SCALE GENOMIC DNA]</scope>
    <source>
        <strain evidence="2">CGMCC 1.12371</strain>
    </source>
</reference>
<evidence type="ECO:0000313" key="2">
    <source>
        <dbReference type="Proteomes" id="UP001596501"/>
    </source>
</evidence>
<comment type="caution">
    <text evidence="1">The sequence shown here is derived from an EMBL/GenBank/DDBJ whole genome shotgun (WGS) entry which is preliminary data.</text>
</comment>
<dbReference type="RefSeq" id="WP_382223207.1">
    <property type="nucleotide sequence ID" value="NZ_JBHTCA010000006.1"/>
</dbReference>
<gene>
    <name evidence="1" type="ORF">ACFQPB_11420</name>
</gene>
<keyword evidence="2" id="KW-1185">Reference proteome</keyword>
<accession>A0ABW2QPT5</accession>
<protein>
    <recommendedName>
        <fullName evidence="3">Ada DNA repair metal-binding domain-containing protein</fullName>
    </recommendedName>
</protein>